<evidence type="ECO:0000256" key="2">
    <source>
        <dbReference type="ARBA" id="ARBA00022630"/>
    </source>
</evidence>
<proteinExistence type="predicted"/>
<reference evidence="10" key="1">
    <citation type="submission" date="2022-11" db="UniProtKB">
        <authorList>
            <consortium name="WormBaseParasite"/>
        </authorList>
    </citation>
    <scope>IDENTIFICATION</scope>
</reference>
<comment type="catalytic activity">
    <reaction evidence="7">
        <text>2 R'C(R)SH + O2 = R'C(R)S-S(R)CR' + H2O2</text>
        <dbReference type="Rhea" id="RHEA:17357"/>
        <dbReference type="ChEBI" id="CHEBI:15379"/>
        <dbReference type="ChEBI" id="CHEBI:16240"/>
        <dbReference type="ChEBI" id="CHEBI:16520"/>
        <dbReference type="ChEBI" id="CHEBI:17412"/>
        <dbReference type="EC" id="1.8.3.2"/>
    </reaction>
</comment>
<dbReference type="PANTHER" id="PTHR22897">
    <property type="entry name" value="QUIESCIN Q6-RELATED SULFHYDRYL OXIDASE"/>
    <property type="match status" value="1"/>
</dbReference>
<evidence type="ECO:0000256" key="6">
    <source>
        <dbReference type="ARBA" id="ARBA00023157"/>
    </source>
</evidence>
<dbReference type="SUPFAM" id="SSF69000">
    <property type="entry name" value="FAD-dependent thiol oxidase"/>
    <property type="match status" value="1"/>
</dbReference>
<evidence type="ECO:0000313" key="9">
    <source>
        <dbReference type="Proteomes" id="UP000887561"/>
    </source>
</evidence>
<evidence type="ECO:0000259" key="8">
    <source>
        <dbReference type="PROSITE" id="PS51324"/>
    </source>
</evidence>
<keyword evidence="5 7" id="KW-0560">Oxidoreductase</keyword>
<dbReference type="Pfam" id="PF04777">
    <property type="entry name" value="Evr1_Alr"/>
    <property type="match status" value="1"/>
</dbReference>
<keyword evidence="2 7" id="KW-0285">Flavoprotein</keyword>
<keyword evidence="6" id="KW-1015">Disulfide bond</keyword>
<dbReference type="GO" id="GO:0005615">
    <property type="term" value="C:extracellular space"/>
    <property type="evidence" value="ECO:0007669"/>
    <property type="project" value="TreeGrafter"/>
</dbReference>
<dbReference type="InterPro" id="IPR017905">
    <property type="entry name" value="ERV/ALR_sulphydryl_oxidase"/>
</dbReference>
<dbReference type="Gene3D" id="1.20.120.310">
    <property type="entry name" value="ERV/ALR sulfhydryl oxidase domain"/>
    <property type="match status" value="1"/>
</dbReference>
<dbReference type="InterPro" id="IPR039798">
    <property type="entry name" value="Sulfhydryl_oxidase"/>
</dbReference>
<comment type="cofactor">
    <cofactor evidence="1 7">
        <name>FAD</name>
        <dbReference type="ChEBI" id="CHEBI:57692"/>
    </cofactor>
</comment>
<dbReference type="PROSITE" id="PS51324">
    <property type="entry name" value="ERV_ALR"/>
    <property type="match status" value="1"/>
</dbReference>
<dbReference type="PANTHER" id="PTHR22897:SF26">
    <property type="entry name" value="SULFHYDRYL OXIDASE"/>
    <property type="match status" value="1"/>
</dbReference>
<dbReference type="GO" id="GO:0000139">
    <property type="term" value="C:Golgi membrane"/>
    <property type="evidence" value="ECO:0007669"/>
    <property type="project" value="TreeGrafter"/>
</dbReference>
<dbReference type="AlphaFoldDB" id="A0A915LNR8"/>
<dbReference type="GO" id="GO:0006457">
    <property type="term" value="P:protein folding"/>
    <property type="evidence" value="ECO:0007669"/>
    <property type="project" value="TreeGrafter"/>
</dbReference>
<protein>
    <recommendedName>
        <fullName evidence="7">Sulfhydryl oxidase</fullName>
        <ecNumber evidence="7">1.8.3.2</ecNumber>
    </recommendedName>
</protein>
<feature type="domain" description="ERV/ALR sulfhydryl oxidase" evidence="8">
    <location>
        <begin position="1"/>
        <end position="109"/>
    </location>
</feature>
<evidence type="ECO:0000256" key="1">
    <source>
        <dbReference type="ARBA" id="ARBA00001974"/>
    </source>
</evidence>
<keyword evidence="9" id="KW-1185">Reference proteome</keyword>
<evidence type="ECO:0000256" key="5">
    <source>
        <dbReference type="ARBA" id="ARBA00023002"/>
    </source>
</evidence>
<name>A0A915LNR8_MELJA</name>
<accession>A0A915LNR8</accession>
<evidence type="ECO:0000313" key="10">
    <source>
        <dbReference type="WBParaSite" id="scaffold13537_cov190.g16927"/>
    </source>
</evidence>
<dbReference type="Proteomes" id="UP000887561">
    <property type="component" value="Unplaced"/>
</dbReference>
<keyword evidence="3" id="KW-0732">Signal</keyword>
<dbReference type="GO" id="GO:0003756">
    <property type="term" value="F:protein disulfide isomerase activity"/>
    <property type="evidence" value="ECO:0007669"/>
    <property type="project" value="TreeGrafter"/>
</dbReference>
<evidence type="ECO:0000256" key="7">
    <source>
        <dbReference type="RuleBase" id="RU371123"/>
    </source>
</evidence>
<sequence length="196" mass="22921">FHILTVRAYKERKDDSKFDPVKEVLEPIHQFIVQFLSCEVCSKNFDKMAKEDGLLNLSKNSFKLPLITFKQFSIFAEDVVLWLWRGHNKVNKRLKGEPSEDPMFPKQQFPPESICGDCRNSDGSFNEEKVLKFLLNYYNDVKIDKYKQAPAYKVSEFSNGKLDKVAERRLNPKFDPMAGKVDKLEEIEAKIFEQED</sequence>
<dbReference type="GO" id="GO:0016971">
    <property type="term" value="F:flavin-dependent sulfhydryl oxidase activity"/>
    <property type="evidence" value="ECO:0007669"/>
    <property type="project" value="InterPro"/>
</dbReference>
<dbReference type="EC" id="1.8.3.2" evidence="7"/>
<keyword evidence="4 7" id="KW-0274">FAD</keyword>
<dbReference type="WBParaSite" id="scaffold13537_cov190.g16927">
    <property type="protein sequence ID" value="scaffold13537_cov190.g16927"/>
    <property type="gene ID" value="scaffold13537_cov190.g16927"/>
</dbReference>
<evidence type="ECO:0000256" key="3">
    <source>
        <dbReference type="ARBA" id="ARBA00022729"/>
    </source>
</evidence>
<evidence type="ECO:0000256" key="4">
    <source>
        <dbReference type="ARBA" id="ARBA00022827"/>
    </source>
</evidence>
<dbReference type="InterPro" id="IPR036774">
    <property type="entry name" value="ERV/ALR_sulphydryl_oxid_sf"/>
</dbReference>
<organism evidence="9 10">
    <name type="scientific">Meloidogyne javanica</name>
    <name type="common">Root-knot nematode worm</name>
    <dbReference type="NCBI Taxonomy" id="6303"/>
    <lineage>
        <taxon>Eukaryota</taxon>
        <taxon>Metazoa</taxon>
        <taxon>Ecdysozoa</taxon>
        <taxon>Nematoda</taxon>
        <taxon>Chromadorea</taxon>
        <taxon>Rhabditida</taxon>
        <taxon>Tylenchina</taxon>
        <taxon>Tylenchomorpha</taxon>
        <taxon>Tylenchoidea</taxon>
        <taxon>Meloidogynidae</taxon>
        <taxon>Meloidogyninae</taxon>
        <taxon>Meloidogyne</taxon>
        <taxon>Meloidogyne incognita group</taxon>
    </lineage>
</organism>